<accession>A0A0R1GX39</accession>
<dbReference type="FunFam" id="3.40.50.10490:FF:000015">
    <property type="entry name" value="Glucose-6-phosphate isomerase"/>
    <property type="match status" value="1"/>
</dbReference>
<evidence type="ECO:0000256" key="6">
    <source>
        <dbReference type="ARBA" id="ARBA00023235"/>
    </source>
</evidence>
<dbReference type="AlphaFoldDB" id="A0A0R1GX39"/>
<evidence type="ECO:0000256" key="2">
    <source>
        <dbReference type="ARBA" id="ARBA00006604"/>
    </source>
</evidence>
<dbReference type="HAMAP" id="MF_00473">
    <property type="entry name" value="G6P_isomerase"/>
    <property type="match status" value="1"/>
</dbReference>
<dbReference type="InterPro" id="IPR035482">
    <property type="entry name" value="SIS_PGI_2"/>
</dbReference>
<dbReference type="GO" id="GO:0051156">
    <property type="term" value="P:glucose 6-phosphate metabolic process"/>
    <property type="evidence" value="ECO:0007669"/>
    <property type="project" value="TreeGrafter"/>
</dbReference>
<dbReference type="UniPathway" id="UPA00138"/>
<dbReference type="Proteomes" id="UP000050909">
    <property type="component" value="Unassembled WGS sequence"/>
</dbReference>
<dbReference type="NCBIfam" id="NF010697">
    <property type="entry name" value="PRK14097.1"/>
    <property type="match status" value="1"/>
</dbReference>
<sequence>MISHVRFLHFAGKMVKVYNVKTNFRRKKMTHIKFDQSKLTPFVHENELPEMQQLVTASDLALREGTGAGNDFRGFIDLPVDYDKDEFARIKEAAKKIQSDSDILVGIGIGGSYLGARAAIDFLNGAFYNFAADRKHPQVIFAGNSISGSYLHDLIELIGDRDFSLNIISKSGTTTEPSIAFRILKAKLVEKYGKEEANKRIYATTDRERGALKTEADAEGYEEFVVPDDIGGRFSVLSAVGLLPIAVAGANIDELMHGAAQARLDYADPALEKNEAYQYAALRNILYRKGYTTELLENYEPTLQYFGEWWKQLMGESEGKDQKGIYPSSANFSTDLHSLGQYIQEGRRNLMETVIKVENPRHDLTVPAEEENLDGLAFLEGKTMNYVNEQAYQGVVLAHTDGGVPVMTVSIPDLSEFTLGYLIYFFEIAVGISGYLNGINPFNQPGVEAYKKNMFGLLGKPGYEDLTNELKKRI</sequence>
<comment type="pathway">
    <text evidence="1 8 9">Carbohydrate degradation; glycolysis; D-glyceraldehyde 3-phosphate and glycerone phosphate from D-glucose: step 2/4.</text>
</comment>
<dbReference type="GO" id="GO:0004347">
    <property type="term" value="F:glucose-6-phosphate isomerase activity"/>
    <property type="evidence" value="ECO:0007669"/>
    <property type="project" value="UniProtKB-UniRule"/>
</dbReference>
<evidence type="ECO:0000256" key="8">
    <source>
        <dbReference type="HAMAP-Rule" id="MF_00473"/>
    </source>
</evidence>
<gene>
    <name evidence="8" type="primary">pgi</name>
    <name evidence="10" type="ORF">FC62_GL000376</name>
</gene>
<dbReference type="UniPathway" id="UPA00109">
    <property type="reaction ID" value="UER00181"/>
</dbReference>
<comment type="subcellular location">
    <subcellularLocation>
        <location evidence="8">Cytoplasm</location>
    </subcellularLocation>
</comment>
<evidence type="ECO:0000256" key="5">
    <source>
        <dbReference type="ARBA" id="ARBA00023152"/>
    </source>
</evidence>
<evidence type="ECO:0000313" key="11">
    <source>
        <dbReference type="Proteomes" id="UP000050909"/>
    </source>
</evidence>
<dbReference type="SUPFAM" id="SSF53697">
    <property type="entry name" value="SIS domain"/>
    <property type="match status" value="1"/>
</dbReference>
<dbReference type="GO" id="GO:0097367">
    <property type="term" value="F:carbohydrate derivative binding"/>
    <property type="evidence" value="ECO:0007669"/>
    <property type="project" value="InterPro"/>
</dbReference>
<comment type="pathway">
    <text evidence="8">Carbohydrate biosynthesis; gluconeogenesis.</text>
</comment>
<dbReference type="CDD" id="cd05015">
    <property type="entry name" value="SIS_PGI_1"/>
    <property type="match status" value="1"/>
</dbReference>
<protein>
    <recommendedName>
        <fullName evidence="8">Glucose-6-phosphate isomerase</fullName>
        <shortName evidence="8">GPI</shortName>
        <ecNumber evidence="8">5.3.1.9</ecNumber>
    </recommendedName>
    <alternativeName>
        <fullName evidence="8">Phosphoglucose isomerase</fullName>
        <shortName evidence="8">PGI</shortName>
    </alternativeName>
    <alternativeName>
        <fullName evidence="8">Phosphohexose isomerase</fullName>
        <shortName evidence="8">PHI</shortName>
    </alternativeName>
</protein>
<dbReference type="PRINTS" id="PR00662">
    <property type="entry name" value="G6PISOMERASE"/>
</dbReference>
<comment type="caution">
    <text evidence="10">The sequence shown here is derived from an EMBL/GenBank/DDBJ whole genome shotgun (WGS) entry which is preliminary data.</text>
</comment>
<dbReference type="InterPro" id="IPR046348">
    <property type="entry name" value="SIS_dom_sf"/>
</dbReference>
<comment type="function">
    <text evidence="8">Catalyzes the reversible isomerization of glucose-6-phosphate to fructose-6-phosphate.</text>
</comment>
<dbReference type="PANTHER" id="PTHR11469">
    <property type="entry name" value="GLUCOSE-6-PHOSPHATE ISOMERASE"/>
    <property type="match status" value="1"/>
</dbReference>
<dbReference type="EC" id="5.3.1.9" evidence="8"/>
<dbReference type="InterPro" id="IPR018189">
    <property type="entry name" value="Phosphoglucose_isomerase_CS"/>
</dbReference>
<feature type="active site" description="Proton donor" evidence="8">
    <location>
        <position position="316"/>
    </location>
</feature>
<comment type="catalytic activity">
    <reaction evidence="7 8 9">
        <text>alpha-D-glucose 6-phosphate = beta-D-fructose 6-phosphate</text>
        <dbReference type="Rhea" id="RHEA:11816"/>
        <dbReference type="ChEBI" id="CHEBI:57634"/>
        <dbReference type="ChEBI" id="CHEBI:58225"/>
        <dbReference type="EC" id="5.3.1.9"/>
    </reaction>
</comment>
<evidence type="ECO:0000256" key="1">
    <source>
        <dbReference type="ARBA" id="ARBA00004926"/>
    </source>
</evidence>
<dbReference type="InterPro" id="IPR001672">
    <property type="entry name" value="G6P_Isomerase"/>
</dbReference>
<dbReference type="EMBL" id="AZCV01000001">
    <property type="protein sequence ID" value="KRK38688.1"/>
    <property type="molecule type" value="Genomic_DNA"/>
</dbReference>
<keyword evidence="6 8" id="KW-0413">Isomerase</keyword>
<evidence type="ECO:0000256" key="4">
    <source>
        <dbReference type="ARBA" id="ARBA00022490"/>
    </source>
</evidence>
<dbReference type="PATRIC" id="fig|1423722.3.peg.383"/>
<evidence type="ECO:0000256" key="9">
    <source>
        <dbReference type="RuleBase" id="RU000612"/>
    </source>
</evidence>
<organism evidence="10 11">
    <name type="scientific">Amylolactobacillus amylotrophicus DSM 20534</name>
    <dbReference type="NCBI Taxonomy" id="1423722"/>
    <lineage>
        <taxon>Bacteria</taxon>
        <taxon>Bacillati</taxon>
        <taxon>Bacillota</taxon>
        <taxon>Bacilli</taxon>
        <taxon>Lactobacillales</taxon>
        <taxon>Lactobacillaceae</taxon>
        <taxon>Amylolactobacillus</taxon>
    </lineage>
</organism>
<proteinExistence type="inferred from homology"/>
<dbReference type="PROSITE" id="PS51463">
    <property type="entry name" value="P_GLUCOSE_ISOMERASE_3"/>
    <property type="match status" value="1"/>
</dbReference>
<dbReference type="GO" id="GO:0005829">
    <property type="term" value="C:cytosol"/>
    <property type="evidence" value="ECO:0007669"/>
    <property type="project" value="TreeGrafter"/>
</dbReference>
<dbReference type="Gene3D" id="3.40.50.10490">
    <property type="entry name" value="Glucose-6-phosphate isomerase like protein, domain 1"/>
    <property type="match status" value="3"/>
</dbReference>
<comment type="similarity">
    <text evidence="2 8 9">Belongs to the GPI family.</text>
</comment>
<dbReference type="Pfam" id="PF00342">
    <property type="entry name" value="PGI"/>
    <property type="match status" value="1"/>
</dbReference>
<dbReference type="InterPro" id="IPR035476">
    <property type="entry name" value="SIS_PGI_1"/>
</dbReference>
<keyword evidence="5 8" id="KW-0324">Glycolysis</keyword>
<keyword evidence="3 8" id="KW-0312">Gluconeogenesis</keyword>
<dbReference type="PANTHER" id="PTHR11469:SF1">
    <property type="entry name" value="GLUCOSE-6-PHOSPHATE ISOMERASE"/>
    <property type="match status" value="1"/>
</dbReference>
<dbReference type="PROSITE" id="PS00765">
    <property type="entry name" value="P_GLUCOSE_ISOMERASE_1"/>
    <property type="match status" value="1"/>
</dbReference>
<dbReference type="GO" id="GO:0006094">
    <property type="term" value="P:gluconeogenesis"/>
    <property type="evidence" value="ECO:0007669"/>
    <property type="project" value="UniProtKB-UniRule"/>
</dbReference>
<name>A0A0R1GX39_9LACO</name>
<comment type="caution">
    <text evidence="8">Lacks conserved residue(s) required for the propagation of feature annotation.</text>
</comment>
<dbReference type="PROSITE" id="PS00174">
    <property type="entry name" value="P_GLUCOSE_ISOMERASE_2"/>
    <property type="match status" value="1"/>
</dbReference>
<reference evidence="10 11" key="1">
    <citation type="journal article" date="2015" name="Genome Announc.">
        <title>Expanding the biotechnology potential of lactobacilli through comparative genomics of 213 strains and associated genera.</title>
        <authorList>
            <person name="Sun Z."/>
            <person name="Harris H.M."/>
            <person name="McCann A."/>
            <person name="Guo C."/>
            <person name="Argimon S."/>
            <person name="Zhang W."/>
            <person name="Yang X."/>
            <person name="Jeffery I.B."/>
            <person name="Cooney J.C."/>
            <person name="Kagawa T.F."/>
            <person name="Liu W."/>
            <person name="Song Y."/>
            <person name="Salvetti E."/>
            <person name="Wrobel A."/>
            <person name="Rasinkangas P."/>
            <person name="Parkhill J."/>
            <person name="Rea M.C."/>
            <person name="O'Sullivan O."/>
            <person name="Ritari J."/>
            <person name="Douillard F.P."/>
            <person name="Paul Ross R."/>
            <person name="Yang R."/>
            <person name="Briner A.E."/>
            <person name="Felis G.E."/>
            <person name="de Vos W.M."/>
            <person name="Barrangou R."/>
            <person name="Klaenhammer T.R."/>
            <person name="Caufield P.W."/>
            <person name="Cui Y."/>
            <person name="Zhang H."/>
            <person name="O'Toole P.W."/>
        </authorList>
    </citation>
    <scope>NUCLEOTIDE SEQUENCE [LARGE SCALE GENOMIC DNA]</scope>
    <source>
        <strain evidence="10 11">DSM 20534</strain>
    </source>
</reference>
<evidence type="ECO:0000256" key="3">
    <source>
        <dbReference type="ARBA" id="ARBA00022432"/>
    </source>
</evidence>
<keyword evidence="11" id="KW-1185">Reference proteome</keyword>
<evidence type="ECO:0000256" key="7">
    <source>
        <dbReference type="ARBA" id="ARBA00029321"/>
    </source>
</evidence>
<dbReference type="GO" id="GO:0048029">
    <property type="term" value="F:monosaccharide binding"/>
    <property type="evidence" value="ECO:0007669"/>
    <property type="project" value="TreeGrafter"/>
</dbReference>
<evidence type="ECO:0000313" key="10">
    <source>
        <dbReference type="EMBL" id="KRK38688.1"/>
    </source>
</evidence>
<feature type="active site" evidence="8">
    <location>
        <position position="451"/>
    </location>
</feature>
<dbReference type="GO" id="GO:0006096">
    <property type="term" value="P:glycolytic process"/>
    <property type="evidence" value="ECO:0007669"/>
    <property type="project" value="UniProtKB-UniRule"/>
</dbReference>
<dbReference type="FunFam" id="3.40.50.10490:FF:000016">
    <property type="entry name" value="Glucose-6-phosphate isomerase"/>
    <property type="match status" value="1"/>
</dbReference>
<dbReference type="CDD" id="cd05016">
    <property type="entry name" value="SIS_PGI_2"/>
    <property type="match status" value="1"/>
</dbReference>
<keyword evidence="4 8" id="KW-0963">Cytoplasm</keyword>